<dbReference type="OrthoDB" id="639027at2759"/>
<feature type="compositionally biased region" description="Basic and acidic residues" evidence="1">
    <location>
        <begin position="77"/>
        <end position="90"/>
    </location>
</feature>
<dbReference type="Proteomes" id="UP000298061">
    <property type="component" value="Unassembled WGS sequence"/>
</dbReference>
<accession>A0A4Y9ZHC6</accession>
<organism evidence="3 4">
    <name type="scientific">Hericium alpestre</name>
    <dbReference type="NCBI Taxonomy" id="135208"/>
    <lineage>
        <taxon>Eukaryota</taxon>
        <taxon>Fungi</taxon>
        <taxon>Dikarya</taxon>
        <taxon>Basidiomycota</taxon>
        <taxon>Agaricomycotina</taxon>
        <taxon>Agaricomycetes</taxon>
        <taxon>Russulales</taxon>
        <taxon>Hericiaceae</taxon>
        <taxon>Hericium</taxon>
    </lineage>
</organism>
<feature type="region of interest" description="Disordered" evidence="1">
    <location>
        <begin position="1"/>
        <end position="29"/>
    </location>
</feature>
<dbReference type="CDD" id="cd12933">
    <property type="entry name" value="eIF3G"/>
    <property type="match status" value="1"/>
</dbReference>
<sequence>MAALTVPKTSWADDVDELEQPKREQPQNEEFVDENGIRTTIEYALNEDGKKVKITRRVKRTLQKSLVEHAVAERKTWPKFGHEKGKKAGPDRATTTVGETVSLKLSAGNKSTEPEPTAESKVKANLARAGAGKVVCRLCKGDHFTAKCPYKDSLAGLEGQETPPVAHDEE</sequence>
<evidence type="ECO:0000313" key="3">
    <source>
        <dbReference type="EMBL" id="TFY73223.1"/>
    </source>
</evidence>
<gene>
    <name evidence="3" type="ORF">EWM64_g10789</name>
</gene>
<feature type="non-terminal residue" evidence="3">
    <location>
        <position position="170"/>
    </location>
</feature>
<keyword evidence="4" id="KW-1185">Reference proteome</keyword>
<feature type="region of interest" description="Disordered" evidence="1">
    <location>
        <begin position="77"/>
        <end position="125"/>
    </location>
</feature>
<dbReference type="AlphaFoldDB" id="A0A4Y9ZHC6"/>
<comment type="caution">
    <text evidence="3">The sequence shown here is derived from an EMBL/GenBank/DDBJ whole genome shotgun (WGS) entry which is preliminary data.</text>
</comment>
<evidence type="ECO:0000259" key="2">
    <source>
        <dbReference type="Pfam" id="PF12353"/>
    </source>
</evidence>
<feature type="domain" description="Eukaryotic translation initiation factor 3 subunit G N-terminal" evidence="2">
    <location>
        <begin position="28"/>
        <end position="153"/>
    </location>
</feature>
<name>A0A4Y9ZHC6_9AGAM</name>
<proteinExistence type="predicted"/>
<evidence type="ECO:0000256" key="1">
    <source>
        <dbReference type="SAM" id="MobiDB-lite"/>
    </source>
</evidence>
<dbReference type="STRING" id="135208.A0A4Y9ZHC6"/>
<dbReference type="InterPro" id="IPR024675">
    <property type="entry name" value="eIF3g_N"/>
</dbReference>
<protein>
    <recommendedName>
        <fullName evidence="2">Eukaryotic translation initiation factor 3 subunit G N-terminal domain-containing protein</fullName>
    </recommendedName>
</protein>
<evidence type="ECO:0000313" key="4">
    <source>
        <dbReference type="Proteomes" id="UP000298061"/>
    </source>
</evidence>
<dbReference type="EMBL" id="SFCI01003148">
    <property type="protein sequence ID" value="TFY73223.1"/>
    <property type="molecule type" value="Genomic_DNA"/>
</dbReference>
<reference evidence="3 4" key="1">
    <citation type="submission" date="2019-02" db="EMBL/GenBank/DDBJ databases">
        <title>Genome sequencing of the rare red list fungi Hericium alpestre (H. flagellum).</title>
        <authorList>
            <person name="Buettner E."/>
            <person name="Kellner H."/>
        </authorList>
    </citation>
    <scope>NUCLEOTIDE SEQUENCE [LARGE SCALE GENOMIC DNA]</scope>
    <source>
        <strain evidence="3 4">DSM 108284</strain>
    </source>
</reference>
<dbReference type="Pfam" id="PF12353">
    <property type="entry name" value="eIF3g"/>
    <property type="match status" value="1"/>
</dbReference>